<evidence type="ECO:0000313" key="3">
    <source>
        <dbReference type="EMBL" id="KAG5271749.1"/>
    </source>
</evidence>
<evidence type="ECO:0000313" key="4">
    <source>
        <dbReference type="Proteomes" id="UP000823561"/>
    </source>
</evidence>
<keyword evidence="1" id="KW-0175">Coiled coil</keyword>
<name>A0AAV6GB30_9TELE</name>
<keyword evidence="2" id="KW-0732">Signal</keyword>
<feature type="signal peptide" evidence="2">
    <location>
        <begin position="1"/>
        <end position="17"/>
    </location>
</feature>
<reference evidence="3" key="1">
    <citation type="submission" date="2020-10" db="EMBL/GenBank/DDBJ databases">
        <title>Chromosome-scale genome assembly of the Allis shad, Alosa alosa.</title>
        <authorList>
            <person name="Margot Z."/>
            <person name="Christophe K."/>
            <person name="Cabau C."/>
            <person name="Louis A."/>
            <person name="Berthelot C."/>
            <person name="Parey E."/>
            <person name="Roest Crollius H."/>
            <person name="Montfort J."/>
            <person name="Robinson-Rechavi M."/>
            <person name="Bucao C."/>
            <person name="Bouchez O."/>
            <person name="Gislard M."/>
            <person name="Lluch J."/>
            <person name="Milhes M."/>
            <person name="Lampietro C."/>
            <person name="Lopez Roques C."/>
            <person name="Donnadieu C."/>
            <person name="Braasch I."/>
            <person name="Desvignes T."/>
            <person name="Postlethwait J."/>
            <person name="Bobe J."/>
            <person name="Guiguen Y."/>
        </authorList>
    </citation>
    <scope>NUCLEOTIDE SEQUENCE</scope>
    <source>
        <strain evidence="3">M-15738</strain>
        <tissue evidence="3">Blood</tissue>
    </source>
</reference>
<proteinExistence type="predicted"/>
<sequence length="68" mass="7563">MLAHTLLVLSALVLAYGAPQDKGDTDTLTRLQAQVEELKDRLTIAEKELKEVKDVPKVLCITGWKWTG</sequence>
<evidence type="ECO:0000256" key="2">
    <source>
        <dbReference type="SAM" id="SignalP"/>
    </source>
</evidence>
<gene>
    <name evidence="3" type="ORF">AALO_G00183580</name>
</gene>
<accession>A0AAV6GB30</accession>
<feature type="coiled-coil region" evidence="1">
    <location>
        <begin position="28"/>
        <end position="55"/>
    </location>
</feature>
<keyword evidence="4" id="KW-1185">Reference proteome</keyword>
<dbReference type="Proteomes" id="UP000823561">
    <property type="component" value="Chromosome 13"/>
</dbReference>
<comment type="caution">
    <text evidence="3">The sequence shown here is derived from an EMBL/GenBank/DDBJ whole genome shotgun (WGS) entry which is preliminary data.</text>
</comment>
<organism evidence="3 4">
    <name type="scientific">Alosa alosa</name>
    <name type="common">allis shad</name>
    <dbReference type="NCBI Taxonomy" id="278164"/>
    <lineage>
        <taxon>Eukaryota</taxon>
        <taxon>Metazoa</taxon>
        <taxon>Chordata</taxon>
        <taxon>Craniata</taxon>
        <taxon>Vertebrata</taxon>
        <taxon>Euteleostomi</taxon>
        <taxon>Actinopterygii</taxon>
        <taxon>Neopterygii</taxon>
        <taxon>Teleostei</taxon>
        <taxon>Clupei</taxon>
        <taxon>Clupeiformes</taxon>
        <taxon>Clupeoidei</taxon>
        <taxon>Clupeidae</taxon>
        <taxon>Alosa</taxon>
    </lineage>
</organism>
<dbReference type="EMBL" id="JADWDJ010000013">
    <property type="protein sequence ID" value="KAG5271749.1"/>
    <property type="molecule type" value="Genomic_DNA"/>
</dbReference>
<feature type="chain" id="PRO_5043428470" evidence="2">
    <location>
        <begin position="18"/>
        <end position="68"/>
    </location>
</feature>
<dbReference type="AlphaFoldDB" id="A0AAV6GB30"/>
<protein>
    <submittedName>
        <fullName evidence="3">Uncharacterized protein</fullName>
    </submittedName>
</protein>
<evidence type="ECO:0000256" key="1">
    <source>
        <dbReference type="SAM" id="Coils"/>
    </source>
</evidence>